<dbReference type="GO" id="GO:0008233">
    <property type="term" value="F:peptidase activity"/>
    <property type="evidence" value="ECO:0007669"/>
    <property type="project" value="UniProtKB-KW"/>
</dbReference>
<dbReference type="Pfam" id="PF02190">
    <property type="entry name" value="LON_substr_bdg"/>
    <property type="match status" value="1"/>
</dbReference>
<keyword evidence="3" id="KW-1185">Reference proteome</keyword>
<dbReference type="PANTHER" id="PTHR46732:SF8">
    <property type="entry name" value="ATP-DEPENDENT PROTEASE LA (LON) DOMAIN PROTEIN"/>
    <property type="match status" value="1"/>
</dbReference>
<dbReference type="GO" id="GO:0006508">
    <property type="term" value="P:proteolysis"/>
    <property type="evidence" value="ECO:0007669"/>
    <property type="project" value="UniProtKB-KW"/>
</dbReference>
<dbReference type="SUPFAM" id="SSF88697">
    <property type="entry name" value="PUA domain-like"/>
    <property type="match status" value="1"/>
</dbReference>
<dbReference type="PANTHER" id="PTHR46732">
    <property type="entry name" value="ATP-DEPENDENT PROTEASE LA (LON) DOMAIN PROTEIN"/>
    <property type="match status" value="1"/>
</dbReference>
<comment type="caution">
    <text evidence="2">The sequence shown here is derived from an EMBL/GenBank/DDBJ whole genome shotgun (WGS) entry which is preliminary data.</text>
</comment>
<dbReference type="RefSeq" id="WP_111341935.1">
    <property type="nucleotide sequence ID" value="NZ_JAIWKD010000001.1"/>
</dbReference>
<keyword evidence="2" id="KW-0645">Protease</keyword>
<gene>
    <name evidence="2" type="ORF">DLJ53_02155</name>
</gene>
<name>A0A8B2NVG2_9HYPH</name>
<feature type="domain" description="Lon N-terminal" evidence="1">
    <location>
        <begin position="18"/>
        <end position="215"/>
    </location>
</feature>
<dbReference type="EMBL" id="QHHQ01000001">
    <property type="protein sequence ID" value="RAI03343.1"/>
    <property type="molecule type" value="Genomic_DNA"/>
</dbReference>
<evidence type="ECO:0000313" key="2">
    <source>
        <dbReference type="EMBL" id="RAI03343.1"/>
    </source>
</evidence>
<dbReference type="InterPro" id="IPR003111">
    <property type="entry name" value="Lon_prtase_N"/>
</dbReference>
<dbReference type="InterPro" id="IPR046336">
    <property type="entry name" value="Lon_prtase_N_sf"/>
</dbReference>
<keyword evidence="2" id="KW-0378">Hydrolase</keyword>
<dbReference type="SMART" id="SM00464">
    <property type="entry name" value="LON"/>
    <property type="match status" value="1"/>
</dbReference>
<reference evidence="2 3" key="1">
    <citation type="submission" date="2018-05" db="EMBL/GenBank/DDBJ databases">
        <title>Acuticoccus sediminis sp. nov., isolated from deep-sea sediment of Indian Ocean.</title>
        <authorList>
            <person name="Liu X."/>
            <person name="Lai Q."/>
            <person name="Du Y."/>
            <person name="Sun F."/>
            <person name="Zhang X."/>
            <person name="Wang S."/>
            <person name="Shao Z."/>
        </authorList>
    </citation>
    <scope>NUCLEOTIDE SEQUENCE [LARGE SCALE GENOMIC DNA]</scope>
    <source>
        <strain evidence="2 3">PTG4-2</strain>
    </source>
</reference>
<evidence type="ECO:0000313" key="3">
    <source>
        <dbReference type="Proteomes" id="UP000249590"/>
    </source>
</evidence>
<dbReference type="PROSITE" id="PS51787">
    <property type="entry name" value="LON_N"/>
    <property type="match status" value="1"/>
</dbReference>
<dbReference type="InterPro" id="IPR015947">
    <property type="entry name" value="PUA-like_sf"/>
</dbReference>
<organism evidence="2 3">
    <name type="scientific">Acuticoccus sediminis</name>
    <dbReference type="NCBI Taxonomy" id="2184697"/>
    <lineage>
        <taxon>Bacteria</taxon>
        <taxon>Pseudomonadati</taxon>
        <taxon>Pseudomonadota</taxon>
        <taxon>Alphaproteobacteria</taxon>
        <taxon>Hyphomicrobiales</taxon>
        <taxon>Amorphaceae</taxon>
        <taxon>Acuticoccus</taxon>
    </lineage>
</organism>
<accession>A0A8B2NVG2</accession>
<proteinExistence type="predicted"/>
<dbReference type="AlphaFoldDB" id="A0A8B2NVG2"/>
<dbReference type="Proteomes" id="UP000249590">
    <property type="component" value="Unassembled WGS sequence"/>
</dbReference>
<sequence>MRIGNALYETVDDIPSTVPVFPLSGALLLPRAHLPLNIFEPRYVKLIDDVMAGDRLIGMVQPRFGEEADNENDERPGLCQVGSLGRVVSYQETGDGRYLIQLGGVCRFTVLEELDTELPYRRCRISAERFACDLAADLGDSEIDREGLIRAFQSYLDANDLEADWKSVRSASNEALVNTLAMMSPYGPAEKQALLEAPDLAARAATLVAITEMEVARQIGDEPVLN</sequence>
<protein>
    <submittedName>
        <fullName evidence="2">ATP-dependent protease</fullName>
    </submittedName>
</protein>
<dbReference type="OrthoDB" id="9806457at2"/>
<evidence type="ECO:0000259" key="1">
    <source>
        <dbReference type="PROSITE" id="PS51787"/>
    </source>
</evidence>
<dbReference type="Gene3D" id="2.30.130.40">
    <property type="entry name" value="LON domain-like"/>
    <property type="match status" value="1"/>
</dbReference>